<keyword evidence="4 10" id="KW-0813">Transport</keyword>
<protein>
    <recommendedName>
        <fullName evidence="10">ATP synthase gamma chain</fullName>
    </recommendedName>
    <alternativeName>
        <fullName evidence="10">ATP synthase F1 sector gamma subunit</fullName>
    </alternativeName>
    <alternativeName>
        <fullName evidence="10">F-ATPase gamma subunit</fullName>
    </alternativeName>
</protein>
<evidence type="ECO:0000256" key="9">
    <source>
        <dbReference type="ARBA" id="ARBA00023310"/>
    </source>
</evidence>
<evidence type="ECO:0000256" key="7">
    <source>
        <dbReference type="ARBA" id="ARBA00023136"/>
    </source>
</evidence>
<dbReference type="Gene3D" id="1.10.287.80">
    <property type="entry name" value="ATP synthase, gamma subunit, helix hairpin domain"/>
    <property type="match status" value="2"/>
</dbReference>
<keyword evidence="12" id="KW-1185">Reference proteome</keyword>
<evidence type="ECO:0000313" key="12">
    <source>
        <dbReference type="Proteomes" id="UP000033556"/>
    </source>
</evidence>
<evidence type="ECO:0000256" key="5">
    <source>
        <dbReference type="ARBA" id="ARBA00022781"/>
    </source>
</evidence>
<comment type="caution">
    <text evidence="11">The sequence shown here is derived from an EMBL/GenBank/DDBJ whole genome shotgun (WGS) entry which is preliminary data.</text>
</comment>
<dbReference type="RefSeq" id="WP_014392818.1">
    <property type="nucleotide sequence ID" value="NZ_LANR01000001.1"/>
</dbReference>
<dbReference type="GO" id="GO:0016787">
    <property type="term" value="F:hydrolase activity"/>
    <property type="evidence" value="ECO:0007669"/>
    <property type="project" value="UniProtKB-KW"/>
</dbReference>
<comment type="subunit">
    <text evidence="10">F-type ATPases have 2 components, CF(1) - the catalytic core - and CF(0) - the membrane proton channel. CF(1) has five subunits: alpha(3), beta(3), gamma(1), delta(1), epsilon(1). CF(0) has three main subunits: a, b and c.</text>
</comment>
<dbReference type="CDD" id="cd12151">
    <property type="entry name" value="F1-ATPase_gamma"/>
    <property type="match status" value="1"/>
</dbReference>
<keyword evidence="10" id="KW-1003">Cell membrane</keyword>
<dbReference type="GO" id="GO:0042777">
    <property type="term" value="P:proton motive force-driven plasma membrane ATP synthesis"/>
    <property type="evidence" value="ECO:0007669"/>
    <property type="project" value="UniProtKB-UniRule"/>
</dbReference>
<dbReference type="PANTHER" id="PTHR11693">
    <property type="entry name" value="ATP SYNTHASE GAMMA CHAIN"/>
    <property type="match status" value="1"/>
</dbReference>
<dbReference type="PATRIC" id="fig|1359164.3.peg.177"/>
<sequence length="323" mass="36723">MSNLKQLRTRIKSIKSTQKITKAMQLVSASKMAKIKSQIANSNFYIEAISKMMSAILSIDMYELSIEEQKFFNTVPNKANLLIVMTSQRGLCGTFNYSIIKQVKNDIKELENKGEQIKLIIIGKKGYEALKRQYVNYIYSYFELPKIHDANLMLQVKQKIMSAVKNLEVSNCVIYFNKFKNAMTQIMTRQQILPVAKYQDDSMIDNPIVNLVGFGYKERGAKPINNRRATSDIVGESKSIDYNYEYEGENLISNLINLYVNSQINYALLQSRASEEGARMTAMENATNNANDLISKLVLKLNRSRQAIITTELIEIIAGSEAV</sequence>
<evidence type="ECO:0000256" key="10">
    <source>
        <dbReference type="HAMAP-Rule" id="MF_00815"/>
    </source>
</evidence>
<dbReference type="EMBL" id="LANR01000001">
    <property type="protein sequence ID" value="KJV61176.1"/>
    <property type="molecule type" value="Genomic_DNA"/>
</dbReference>
<evidence type="ECO:0000256" key="6">
    <source>
        <dbReference type="ARBA" id="ARBA00023065"/>
    </source>
</evidence>
<evidence type="ECO:0000256" key="8">
    <source>
        <dbReference type="ARBA" id="ARBA00023196"/>
    </source>
</evidence>
<dbReference type="GO" id="GO:0005886">
    <property type="term" value="C:plasma membrane"/>
    <property type="evidence" value="ECO:0007669"/>
    <property type="project" value="UniProtKB-SubCell"/>
</dbReference>
<name>A0A0F3MZR5_RICAM</name>
<dbReference type="InterPro" id="IPR035968">
    <property type="entry name" value="ATP_synth_F1_ATPase_gsu"/>
</dbReference>
<evidence type="ECO:0000313" key="11">
    <source>
        <dbReference type="EMBL" id="KJV61176.1"/>
    </source>
</evidence>
<evidence type="ECO:0000256" key="1">
    <source>
        <dbReference type="ARBA" id="ARBA00003456"/>
    </source>
</evidence>
<keyword evidence="7 10" id="KW-0472">Membrane</keyword>
<dbReference type="InterPro" id="IPR022436">
    <property type="entry name" value="RPE2"/>
</dbReference>
<dbReference type="InterPro" id="IPR000131">
    <property type="entry name" value="ATP_synth_F1_gsu"/>
</dbReference>
<dbReference type="Proteomes" id="UP000033556">
    <property type="component" value="Unassembled WGS sequence"/>
</dbReference>
<comment type="function">
    <text evidence="1 10">Produces ATP from ADP in the presence of a proton gradient across the membrane. The gamma chain is believed to be important in regulating ATPase activity and the flow of protons through the CF(0) complex.</text>
</comment>
<gene>
    <name evidence="10 11" type="primary">atpG</name>
    <name evidence="11" type="ORF">APHACPA_0177</name>
</gene>
<accession>A0A0F3MZR5</accession>
<dbReference type="PRINTS" id="PR00126">
    <property type="entry name" value="ATPASEGAMMA"/>
</dbReference>
<dbReference type="NCBIfam" id="TIGR01146">
    <property type="entry name" value="ATPsyn_F1gamma"/>
    <property type="match status" value="1"/>
</dbReference>
<evidence type="ECO:0000256" key="2">
    <source>
        <dbReference type="ARBA" id="ARBA00004170"/>
    </source>
</evidence>
<dbReference type="HAMAP" id="MF_00815">
    <property type="entry name" value="ATP_synth_gamma_bact"/>
    <property type="match status" value="1"/>
</dbReference>
<dbReference type="GO" id="GO:0045259">
    <property type="term" value="C:proton-transporting ATP synthase complex"/>
    <property type="evidence" value="ECO:0007669"/>
    <property type="project" value="UniProtKB-KW"/>
</dbReference>
<dbReference type="GO" id="GO:0046933">
    <property type="term" value="F:proton-transporting ATP synthase activity, rotational mechanism"/>
    <property type="evidence" value="ECO:0007669"/>
    <property type="project" value="UniProtKB-UniRule"/>
</dbReference>
<dbReference type="PANTHER" id="PTHR11693:SF22">
    <property type="entry name" value="ATP SYNTHASE SUBUNIT GAMMA, MITOCHONDRIAL"/>
    <property type="match status" value="1"/>
</dbReference>
<dbReference type="Gene3D" id="3.40.1380.10">
    <property type="match status" value="1"/>
</dbReference>
<keyword evidence="8 10" id="KW-0139">CF(1)</keyword>
<reference evidence="11 12" key="1">
    <citation type="submission" date="2015-01" db="EMBL/GenBank/DDBJ databases">
        <title>Genome Sequencing of Rickettsiales.</title>
        <authorList>
            <person name="Daugherty S.C."/>
            <person name="Su Q."/>
            <person name="Abolude K."/>
            <person name="Beier-Sexton M."/>
            <person name="Carlyon J.A."/>
            <person name="Carter R."/>
            <person name="Day N.P."/>
            <person name="Dumler S.J."/>
            <person name="Dyachenko V."/>
            <person name="Godinez A."/>
            <person name="Kurtti T.J."/>
            <person name="Lichay M."/>
            <person name="Mullins K.E."/>
            <person name="Ott S."/>
            <person name="Pappas-Brown V."/>
            <person name="Paris D.H."/>
            <person name="Patel P."/>
            <person name="Richards A.L."/>
            <person name="Sadzewicz L."/>
            <person name="Sears K."/>
            <person name="Seidman D."/>
            <person name="Sengamalay N."/>
            <person name="Stenos J."/>
            <person name="Tallon L.J."/>
            <person name="Vincent G."/>
            <person name="Fraser C.M."/>
            <person name="Munderloh U."/>
            <person name="Dunning-Hotopp J.C."/>
        </authorList>
    </citation>
    <scope>NUCLEOTIDE SEQUENCE [LARGE SCALE GENOMIC DNA]</scope>
    <source>
        <strain evidence="11 12">Ac/Pa</strain>
    </source>
</reference>
<comment type="similarity">
    <text evidence="3 10">Belongs to the ATPase gamma chain family.</text>
</comment>
<keyword evidence="11" id="KW-0378">Hydrolase</keyword>
<keyword evidence="5 10" id="KW-0375">Hydrogen ion transport</keyword>
<evidence type="ECO:0000256" key="3">
    <source>
        <dbReference type="ARBA" id="ARBA00007681"/>
    </source>
</evidence>
<proteinExistence type="inferred from homology"/>
<evidence type="ECO:0000256" key="4">
    <source>
        <dbReference type="ARBA" id="ARBA00022448"/>
    </source>
</evidence>
<organism evidence="11 12">
    <name type="scientific">Rickettsia amblyommatis str. Ac/Pa</name>
    <dbReference type="NCBI Taxonomy" id="1359164"/>
    <lineage>
        <taxon>Bacteria</taxon>
        <taxon>Pseudomonadati</taxon>
        <taxon>Pseudomonadota</taxon>
        <taxon>Alphaproteobacteria</taxon>
        <taxon>Rickettsiales</taxon>
        <taxon>Rickettsiaceae</taxon>
        <taxon>Rickettsieae</taxon>
        <taxon>Rickettsia</taxon>
        <taxon>spotted fever group</taxon>
    </lineage>
</organism>
<dbReference type="GO" id="GO:0005524">
    <property type="term" value="F:ATP binding"/>
    <property type="evidence" value="ECO:0007669"/>
    <property type="project" value="UniProtKB-UniRule"/>
</dbReference>
<dbReference type="SUPFAM" id="SSF52943">
    <property type="entry name" value="ATP synthase (F1-ATPase), gamma subunit"/>
    <property type="match status" value="1"/>
</dbReference>
<keyword evidence="6 10" id="KW-0406">Ion transport</keyword>
<dbReference type="NCBIfam" id="TIGR03774">
    <property type="entry name" value="RPE2"/>
    <property type="match status" value="1"/>
</dbReference>
<dbReference type="Pfam" id="PF00231">
    <property type="entry name" value="ATP-synt"/>
    <property type="match status" value="1"/>
</dbReference>
<keyword evidence="9 10" id="KW-0066">ATP synthesis</keyword>
<dbReference type="AlphaFoldDB" id="A0A0F3MZR5"/>
<comment type="subcellular location">
    <subcellularLocation>
        <location evidence="10">Cell membrane</location>
        <topology evidence="10">Peripheral membrane protein</topology>
    </subcellularLocation>
    <subcellularLocation>
        <location evidence="2">Membrane</location>
        <topology evidence="2">Peripheral membrane protein</topology>
    </subcellularLocation>
</comment>